<sequence length="172" mass="18803">MERGTVTASAPGWSQLLRKLHRRLSASLWSSVLAGRPLLESKSTFQGSTIKTACSWPLVDSEDELLLVGKGYVYDKAAARDGVKFCVLKMEGERWVGVESLGDRLLVLSEYGADSLSADEVVGSDFRRDCVYEVPTCGDLLVYSMGDGGCRRVKVSKDDGGVGYGWLMPSRR</sequence>
<gene>
    <name evidence="2" type="ORF">A4U43_C07F2660</name>
</gene>
<protein>
    <recommendedName>
        <fullName evidence="1">KIB1-4 beta-propeller domain-containing protein</fullName>
    </recommendedName>
</protein>
<name>A0A5P1E8Y4_ASPOF</name>
<dbReference type="EMBL" id="CM007387">
    <property type="protein sequence ID" value="ONK62318.1"/>
    <property type="molecule type" value="Genomic_DNA"/>
</dbReference>
<feature type="domain" description="KIB1-4 beta-propeller" evidence="1">
    <location>
        <begin position="51"/>
        <end position="142"/>
    </location>
</feature>
<dbReference type="Gramene" id="ONK62318">
    <property type="protein sequence ID" value="ONK62318"/>
    <property type="gene ID" value="A4U43_C07F2660"/>
</dbReference>
<proteinExistence type="predicted"/>
<dbReference type="Pfam" id="PF03478">
    <property type="entry name" value="Beta-prop_KIB1-4"/>
    <property type="match status" value="1"/>
</dbReference>
<evidence type="ECO:0000313" key="3">
    <source>
        <dbReference type="Proteomes" id="UP000243459"/>
    </source>
</evidence>
<dbReference type="InterPro" id="IPR005174">
    <property type="entry name" value="KIB1-4_b-propeller"/>
</dbReference>
<dbReference type="AlphaFoldDB" id="A0A5P1E8Y4"/>
<evidence type="ECO:0000259" key="1">
    <source>
        <dbReference type="Pfam" id="PF03478"/>
    </source>
</evidence>
<accession>A0A5P1E8Y4</accession>
<evidence type="ECO:0000313" key="2">
    <source>
        <dbReference type="EMBL" id="ONK62318.1"/>
    </source>
</evidence>
<keyword evidence="3" id="KW-1185">Reference proteome</keyword>
<dbReference type="Proteomes" id="UP000243459">
    <property type="component" value="Chromosome 7"/>
</dbReference>
<reference evidence="3" key="1">
    <citation type="journal article" date="2017" name="Nat. Commun.">
        <title>The asparagus genome sheds light on the origin and evolution of a young Y chromosome.</title>
        <authorList>
            <person name="Harkess A."/>
            <person name="Zhou J."/>
            <person name="Xu C."/>
            <person name="Bowers J.E."/>
            <person name="Van der Hulst R."/>
            <person name="Ayyampalayam S."/>
            <person name="Mercati F."/>
            <person name="Riccardi P."/>
            <person name="McKain M.R."/>
            <person name="Kakrana A."/>
            <person name="Tang H."/>
            <person name="Ray J."/>
            <person name="Groenendijk J."/>
            <person name="Arikit S."/>
            <person name="Mathioni S.M."/>
            <person name="Nakano M."/>
            <person name="Shan H."/>
            <person name="Telgmann-Rauber A."/>
            <person name="Kanno A."/>
            <person name="Yue Z."/>
            <person name="Chen H."/>
            <person name="Li W."/>
            <person name="Chen Y."/>
            <person name="Xu X."/>
            <person name="Zhang Y."/>
            <person name="Luo S."/>
            <person name="Chen H."/>
            <person name="Gao J."/>
            <person name="Mao Z."/>
            <person name="Pires J.C."/>
            <person name="Luo M."/>
            <person name="Kudrna D."/>
            <person name="Wing R.A."/>
            <person name="Meyers B.C."/>
            <person name="Yi K."/>
            <person name="Kong H."/>
            <person name="Lavrijsen P."/>
            <person name="Sunseri F."/>
            <person name="Falavigna A."/>
            <person name="Ye Y."/>
            <person name="Leebens-Mack J.H."/>
            <person name="Chen G."/>
        </authorList>
    </citation>
    <scope>NUCLEOTIDE SEQUENCE [LARGE SCALE GENOMIC DNA]</scope>
    <source>
        <strain evidence="3">cv. DH0086</strain>
    </source>
</reference>
<organism evidence="2 3">
    <name type="scientific">Asparagus officinalis</name>
    <name type="common">Garden asparagus</name>
    <dbReference type="NCBI Taxonomy" id="4686"/>
    <lineage>
        <taxon>Eukaryota</taxon>
        <taxon>Viridiplantae</taxon>
        <taxon>Streptophyta</taxon>
        <taxon>Embryophyta</taxon>
        <taxon>Tracheophyta</taxon>
        <taxon>Spermatophyta</taxon>
        <taxon>Magnoliopsida</taxon>
        <taxon>Liliopsida</taxon>
        <taxon>Asparagales</taxon>
        <taxon>Asparagaceae</taxon>
        <taxon>Asparagoideae</taxon>
        <taxon>Asparagus</taxon>
    </lineage>
</organism>